<keyword evidence="13" id="KW-1185">Reference proteome</keyword>
<dbReference type="CDD" id="cd00082">
    <property type="entry name" value="HisKA"/>
    <property type="match status" value="1"/>
</dbReference>
<feature type="region of interest" description="Disordered" evidence="7">
    <location>
        <begin position="749"/>
        <end position="835"/>
    </location>
</feature>
<evidence type="ECO:0000256" key="3">
    <source>
        <dbReference type="ARBA" id="ARBA00022553"/>
    </source>
</evidence>
<dbReference type="FunFam" id="3.30.565.10:FF:000010">
    <property type="entry name" value="Sensor histidine kinase RcsC"/>
    <property type="match status" value="1"/>
</dbReference>
<dbReference type="Pfam" id="PF02518">
    <property type="entry name" value="HATPase_c"/>
    <property type="match status" value="1"/>
</dbReference>
<feature type="compositionally biased region" description="Polar residues" evidence="7">
    <location>
        <begin position="1480"/>
        <end position="1498"/>
    </location>
</feature>
<reference evidence="12" key="1">
    <citation type="journal article" date="2020" name="Stud. Mycol.">
        <title>101 Dothideomycetes genomes: a test case for predicting lifestyles and emergence of pathogens.</title>
        <authorList>
            <person name="Haridas S."/>
            <person name="Albert R."/>
            <person name="Binder M."/>
            <person name="Bloem J."/>
            <person name="Labutti K."/>
            <person name="Salamov A."/>
            <person name="Andreopoulos B."/>
            <person name="Baker S."/>
            <person name="Barry K."/>
            <person name="Bills G."/>
            <person name="Bluhm B."/>
            <person name="Cannon C."/>
            <person name="Castanera R."/>
            <person name="Culley D."/>
            <person name="Daum C."/>
            <person name="Ezra D."/>
            <person name="Gonzalez J."/>
            <person name="Henrissat B."/>
            <person name="Kuo A."/>
            <person name="Liang C."/>
            <person name="Lipzen A."/>
            <person name="Lutzoni F."/>
            <person name="Magnuson J."/>
            <person name="Mondo S."/>
            <person name="Nolan M."/>
            <person name="Ohm R."/>
            <person name="Pangilinan J."/>
            <person name="Park H.-J."/>
            <person name="Ramirez L."/>
            <person name="Alfaro M."/>
            <person name="Sun H."/>
            <person name="Tritt A."/>
            <person name="Yoshinaga Y."/>
            <person name="Zwiers L.-H."/>
            <person name="Turgeon B."/>
            <person name="Goodwin S."/>
            <person name="Spatafora J."/>
            <person name="Crous P."/>
            <person name="Grigoriev I."/>
        </authorList>
    </citation>
    <scope>NUCLEOTIDE SEQUENCE</scope>
    <source>
        <strain evidence="12">ATCC 16933</strain>
    </source>
</reference>
<dbReference type="PRINTS" id="PR00344">
    <property type="entry name" value="BCTRLSENSOR"/>
</dbReference>
<keyword evidence="4" id="KW-0808">Transferase</keyword>
<dbReference type="Gene3D" id="1.10.287.130">
    <property type="match status" value="1"/>
</dbReference>
<feature type="region of interest" description="Disordered" evidence="7">
    <location>
        <begin position="862"/>
        <end position="888"/>
    </location>
</feature>
<dbReference type="FunFam" id="3.40.50.2300:FF:000158">
    <property type="entry name" value="Sensor histidine kinase/response regulator"/>
    <property type="match status" value="1"/>
</dbReference>
<dbReference type="InterPro" id="IPR003661">
    <property type="entry name" value="HisK_dim/P_dom"/>
</dbReference>
<dbReference type="InterPro" id="IPR000700">
    <property type="entry name" value="PAS-assoc_C"/>
</dbReference>
<evidence type="ECO:0000259" key="9">
    <source>
        <dbReference type="PROSITE" id="PS50110"/>
    </source>
</evidence>
<dbReference type="Gene3D" id="3.30.450.20">
    <property type="entry name" value="PAS domain"/>
    <property type="match status" value="2"/>
</dbReference>
<evidence type="ECO:0000256" key="5">
    <source>
        <dbReference type="ARBA" id="ARBA00022777"/>
    </source>
</evidence>
<protein>
    <recommendedName>
        <fullName evidence="2">histidine kinase</fullName>
        <ecNumber evidence="2">2.7.13.3</ecNumber>
    </recommendedName>
</protein>
<feature type="domain" description="PAS" evidence="10">
    <location>
        <begin position="888"/>
        <end position="958"/>
    </location>
</feature>
<feature type="modified residue" description="4-aspartylphosphate" evidence="6">
    <location>
        <position position="1837"/>
    </location>
</feature>
<evidence type="ECO:0000313" key="12">
    <source>
        <dbReference type="EMBL" id="KAF2455238.1"/>
    </source>
</evidence>
<name>A0A6A6NUI7_9PEZI</name>
<dbReference type="InterPro" id="IPR001610">
    <property type="entry name" value="PAC"/>
</dbReference>
<evidence type="ECO:0000256" key="1">
    <source>
        <dbReference type="ARBA" id="ARBA00000085"/>
    </source>
</evidence>
<dbReference type="SUPFAM" id="SSF52172">
    <property type="entry name" value="CheY-like"/>
    <property type="match status" value="1"/>
</dbReference>
<dbReference type="SUPFAM" id="SSF55874">
    <property type="entry name" value="ATPase domain of HSP90 chaperone/DNA topoisomerase II/histidine kinase"/>
    <property type="match status" value="1"/>
</dbReference>
<accession>A0A6A6NUI7</accession>
<evidence type="ECO:0000256" key="2">
    <source>
        <dbReference type="ARBA" id="ARBA00012438"/>
    </source>
</evidence>
<feature type="domain" description="PAS" evidence="10">
    <location>
        <begin position="1020"/>
        <end position="1075"/>
    </location>
</feature>
<feature type="compositionally biased region" description="Low complexity" evidence="7">
    <location>
        <begin position="509"/>
        <end position="518"/>
    </location>
</feature>
<feature type="compositionally biased region" description="Polar residues" evidence="7">
    <location>
        <begin position="108"/>
        <end position="122"/>
    </location>
</feature>
<dbReference type="CDD" id="cd00130">
    <property type="entry name" value="PAS"/>
    <property type="match status" value="2"/>
</dbReference>
<feature type="domain" description="PAC" evidence="11">
    <location>
        <begin position="961"/>
        <end position="1013"/>
    </location>
</feature>
<keyword evidence="3 6" id="KW-0597">Phosphoprotein</keyword>
<dbReference type="PROSITE" id="PS50112">
    <property type="entry name" value="PAS"/>
    <property type="match status" value="2"/>
</dbReference>
<dbReference type="GO" id="GO:0005886">
    <property type="term" value="C:plasma membrane"/>
    <property type="evidence" value="ECO:0007669"/>
    <property type="project" value="TreeGrafter"/>
</dbReference>
<dbReference type="Pfam" id="PF00512">
    <property type="entry name" value="HisKA"/>
    <property type="match status" value="1"/>
</dbReference>
<feature type="compositionally biased region" description="Basic and acidic residues" evidence="7">
    <location>
        <begin position="497"/>
        <end position="508"/>
    </location>
</feature>
<evidence type="ECO:0000313" key="13">
    <source>
        <dbReference type="Proteomes" id="UP000799766"/>
    </source>
</evidence>
<feature type="compositionally biased region" description="Low complexity" evidence="7">
    <location>
        <begin position="1"/>
        <end position="38"/>
    </location>
</feature>
<dbReference type="InterPro" id="IPR003594">
    <property type="entry name" value="HATPase_dom"/>
</dbReference>
<dbReference type="InterPro" id="IPR005467">
    <property type="entry name" value="His_kinase_dom"/>
</dbReference>
<keyword evidence="5" id="KW-0418">Kinase</keyword>
<dbReference type="EMBL" id="MU001687">
    <property type="protein sequence ID" value="KAF2455238.1"/>
    <property type="molecule type" value="Genomic_DNA"/>
</dbReference>
<dbReference type="GO" id="GO:0000155">
    <property type="term" value="F:phosphorelay sensor kinase activity"/>
    <property type="evidence" value="ECO:0007669"/>
    <property type="project" value="InterPro"/>
</dbReference>
<feature type="region of interest" description="Disordered" evidence="7">
    <location>
        <begin position="573"/>
        <end position="592"/>
    </location>
</feature>
<dbReference type="SUPFAM" id="SSF55785">
    <property type="entry name" value="PYP-like sensor domain (PAS domain)"/>
    <property type="match status" value="2"/>
</dbReference>
<feature type="compositionally biased region" description="Polar residues" evidence="7">
    <location>
        <begin position="137"/>
        <end position="165"/>
    </location>
</feature>
<feature type="compositionally biased region" description="Basic and acidic residues" evidence="7">
    <location>
        <begin position="319"/>
        <end position="333"/>
    </location>
</feature>
<evidence type="ECO:0000259" key="11">
    <source>
        <dbReference type="PROSITE" id="PS50113"/>
    </source>
</evidence>
<dbReference type="SMART" id="SM00387">
    <property type="entry name" value="HATPase_c"/>
    <property type="match status" value="1"/>
</dbReference>
<feature type="domain" description="Response regulatory" evidence="9">
    <location>
        <begin position="1785"/>
        <end position="1907"/>
    </location>
</feature>
<sequence>MKGDDPSQPASSSSVRPSPSLLRSAVQRSASGVSAGAGTSDPRIVSPGQAAGRASPRSNDGQAEGAARAVDRAAGEPEGRDGRGQPAAPFPVAEDEVEKLRKAIDQKMLQNQQRARAAQPTSPGGRRQVSPIKEETGSATPSPTLEASFNSPGAPTASTESTDSAKTIRGSVPATPGQMPLRTPSYPFPYVPGTPHIWSEAFHQPFTTLSPTTPVTQPAQGEMRERVASDTSTPVGSAGTFMPGAVSGAPDDPRFPTPNVYEIVLHLNLEPGLEAWWEVVTRTMAETFRANRATLSIPADPSDIENVPWGQKAAFGLSHPKEVPFPENVRKEASPPSAATKPFPQQGPAMISIDSPAAHARSSATRRPNLKSRHSFGGYEHHRNLPGEKPASNKPISRPRGPLRTASHSPQMSMRPDQGSAKDHPAPLKTRTPSENIFSESEFTSVGGDAPSEPYRAMFEMLRGLGREVDPLIDSSGINRVLERGKVVVLTREFTDVPAKRKDSHSDSAESSESNSVEPVRAEHPIQAVPKHGLPSRRSFNRYEEYEQYPTSPWAQSPAPSPAIRADEEENPFFSSTTADEESFNPAGSTQDYSKYDQVEAIGLEKSSTIVHIPLIHPLHSQTVRVLESDLREGKTSGAQLISSAKNNKGVDLTSGKVIERKAPIAILSLFSSTVPYPQVLINSLKSLGPHLATSLSIAQQYNAVHKQATGLGHRRFHSNHQVGLAPFASDSHEFGELMRLDLDQIDETNTGSITSPSDYSSRSARSPGGSITGTPSWEPAHSSYLGHSSRHTLGSTPGHDTTSSIDSYFDARTNVSARDHSPVRPANTKSPTKATKAHTMLHSFGADFSSTYQTLPASTSMMPRTPVQAHSQARTSKPESPEMLPPSGKLLRTIVDSLPVQIFSTSPGTGELTWANSKFLVYRGQDKGQVKDKPWDAIHPEDREDYMMDWNRSLRTGQQLQQKVRLRRFDDQYRWFYVRVAPLKDRKQNIVHWIGTNMDCHEQHIAETNSARQQETAASEAKYRALANSSPQIVFAATRKRGIIFCNTPWLTYSGQTEEEALGVGFMGYVHPDDLSKCRLPDFDHDAGFATNVPTSVPPDPSRASSASSIDTTETSKTVTSPAGMSSEGIQLPQAKLSKLASTGILKVSRDADGRPSYSTEVRLRSKDGNYRWHLVRVLLAEPVLRTTFEEETWYGTCTDINDHKLLEQTLKETMDAKSRFLSNMSHEIRTPLNGITGMVSFLIDSNLTGEQMEHVNIIRNSTEGLRDLINDILDLAKIEAGMITLSMNWLHVRSLIEDVNDVTSSLAIAKGLELNYIVEEDVPTILKGDRFRLRQVLLNVVGNAIKFTQKGEVFIRCKTYREFDTIIDPHSTVLQFDVIDTGSGFTDEEAKFLFKRFSQIDGSGSRQHGGTGLGLAISMQLVELHGGTMTASSVPGKGSTFTFTIRFELPTEDDHPANLAFRPESIGHAPPLSREHSSMSLPGTKTSKPLLSAVSTTEERPVPGPDAATQSPGGMGMSPSYSSGSSDPSMTTHATSVRSERSSASSYMIEQSVRSPHIKLQLPSEGNENDRKESPSALSQGSVDSNETARPSSSPAARPTSPIPQSLQAPPIYSILVICPWLHSREAAVKHIETTLPEGIPRQITADDSLLAVQKMIGGNDPVLFTHILVILPDAAEVIALLDQVFQSPTHKTTAVLVVSELMQKRTIIKDAPQYNYEQLQSSGRLRFIFKPLKPSKLANIFDPHRIRGSGKDRGHDSAQQVAITQKQVFSDLKKRLGNKGNRILLVEDNPTNQMVILKLLQKVAIDVDKAIDGVECLERIFSQPHGYYSMILCDLYMPNKDGYDTCKEIRKWEKKNNYSNIPVIALSANVLGDVYDKCVEAGFNSYVTKPVDFTVLSAIMTQVLDPEDPAKPLEFMRPRRK</sequence>
<feature type="compositionally biased region" description="Polar residues" evidence="7">
    <location>
        <begin position="1578"/>
        <end position="1588"/>
    </location>
</feature>
<dbReference type="Gene3D" id="3.40.50.2300">
    <property type="match status" value="1"/>
</dbReference>
<gene>
    <name evidence="12" type="ORF">BDY21DRAFT_396470</name>
</gene>
<dbReference type="Pfam" id="PF13188">
    <property type="entry name" value="PAS_8"/>
    <property type="match status" value="1"/>
</dbReference>
<dbReference type="SMART" id="SM00448">
    <property type="entry name" value="REC"/>
    <property type="match status" value="1"/>
</dbReference>
<dbReference type="Pfam" id="PF08447">
    <property type="entry name" value="PAS_3"/>
    <property type="match status" value="1"/>
</dbReference>
<dbReference type="EC" id="2.7.13.3" evidence="2"/>
<organism evidence="12 13">
    <name type="scientific">Lineolata rhizophorae</name>
    <dbReference type="NCBI Taxonomy" id="578093"/>
    <lineage>
        <taxon>Eukaryota</taxon>
        <taxon>Fungi</taxon>
        <taxon>Dikarya</taxon>
        <taxon>Ascomycota</taxon>
        <taxon>Pezizomycotina</taxon>
        <taxon>Dothideomycetes</taxon>
        <taxon>Dothideomycetes incertae sedis</taxon>
        <taxon>Lineolatales</taxon>
        <taxon>Lineolataceae</taxon>
        <taxon>Lineolata</taxon>
    </lineage>
</organism>
<proteinExistence type="predicted"/>
<dbReference type="SUPFAM" id="SSF47384">
    <property type="entry name" value="Homodimeric domain of signal transducing histidine kinase"/>
    <property type="match status" value="1"/>
</dbReference>
<feature type="region of interest" description="Disordered" evidence="7">
    <location>
        <begin position="1091"/>
        <end position="1131"/>
    </location>
</feature>
<feature type="compositionally biased region" description="Low complexity" evidence="7">
    <location>
        <begin position="1590"/>
        <end position="1602"/>
    </location>
</feature>
<feature type="compositionally biased region" description="Low complexity" evidence="7">
    <location>
        <begin position="1519"/>
        <end position="1532"/>
    </location>
</feature>
<dbReference type="PROSITE" id="PS50109">
    <property type="entry name" value="HIS_KIN"/>
    <property type="match status" value="1"/>
</dbReference>
<dbReference type="SMART" id="SM00091">
    <property type="entry name" value="PAS"/>
    <property type="match status" value="2"/>
</dbReference>
<feature type="compositionally biased region" description="Polar residues" evidence="7">
    <location>
        <begin position="792"/>
        <end position="807"/>
    </location>
</feature>
<dbReference type="InterPro" id="IPR011006">
    <property type="entry name" value="CheY-like_superfamily"/>
</dbReference>
<dbReference type="InterPro" id="IPR036890">
    <property type="entry name" value="HATPase_C_sf"/>
</dbReference>
<dbReference type="InterPro" id="IPR036097">
    <property type="entry name" value="HisK_dim/P_sf"/>
</dbReference>
<dbReference type="InterPro" id="IPR001789">
    <property type="entry name" value="Sig_transdc_resp-reg_receiver"/>
</dbReference>
<evidence type="ECO:0000256" key="6">
    <source>
        <dbReference type="PROSITE-ProRule" id="PRU00169"/>
    </source>
</evidence>
<feature type="region of interest" description="Disordered" evidence="7">
    <location>
        <begin position="1"/>
        <end position="180"/>
    </location>
</feature>
<dbReference type="InterPro" id="IPR000014">
    <property type="entry name" value="PAS"/>
</dbReference>
<feature type="region of interest" description="Disordered" evidence="7">
    <location>
        <begin position="1456"/>
        <end position="1607"/>
    </location>
</feature>
<feature type="domain" description="Histidine kinase" evidence="8">
    <location>
        <begin position="1225"/>
        <end position="1451"/>
    </location>
</feature>
<dbReference type="OrthoDB" id="303614at2759"/>
<dbReference type="InterPro" id="IPR035965">
    <property type="entry name" value="PAS-like_dom_sf"/>
</dbReference>
<dbReference type="SMART" id="SM00388">
    <property type="entry name" value="HisKA"/>
    <property type="match status" value="1"/>
</dbReference>
<feature type="compositionally biased region" description="Low complexity" evidence="7">
    <location>
        <begin position="756"/>
        <end position="768"/>
    </location>
</feature>
<evidence type="ECO:0000259" key="8">
    <source>
        <dbReference type="PROSITE" id="PS50109"/>
    </source>
</evidence>
<evidence type="ECO:0000259" key="10">
    <source>
        <dbReference type="PROSITE" id="PS50112"/>
    </source>
</evidence>
<dbReference type="CDD" id="cd16922">
    <property type="entry name" value="HATPase_EvgS-ArcB-TorS-like"/>
    <property type="match status" value="1"/>
</dbReference>
<feature type="domain" description="PAC" evidence="11">
    <location>
        <begin position="1159"/>
        <end position="1214"/>
    </location>
</feature>
<dbReference type="CDD" id="cd17546">
    <property type="entry name" value="REC_hyHK_CKI1_RcsC-like"/>
    <property type="match status" value="1"/>
</dbReference>
<feature type="compositionally biased region" description="Basic and acidic residues" evidence="7">
    <location>
        <begin position="69"/>
        <end position="83"/>
    </location>
</feature>
<dbReference type="InterPro" id="IPR004358">
    <property type="entry name" value="Sig_transdc_His_kin-like_C"/>
</dbReference>
<dbReference type="SMART" id="SM00086">
    <property type="entry name" value="PAC"/>
    <property type="match status" value="2"/>
</dbReference>
<feature type="region of interest" description="Disordered" evidence="7">
    <location>
        <begin position="497"/>
        <end position="537"/>
    </location>
</feature>
<dbReference type="Proteomes" id="UP000799766">
    <property type="component" value="Unassembled WGS sequence"/>
</dbReference>
<dbReference type="PROSITE" id="PS50113">
    <property type="entry name" value="PAC"/>
    <property type="match status" value="2"/>
</dbReference>
<dbReference type="PANTHER" id="PTHR43047:SF74">
    <property type="entry name" value="HISTIDINE KINASE-RELATED"/>
    <property type="match status" value="1"/>
</dbReference>
<evidence type="ECO:0000256" key="7">
    <source>
        <dbReference type="SAM" id="MobiDB-lite"/>
    </source>
</evidence>
<dbReference type="PANTHER" id="PTHR43047">
    <property type="entry name" value="TWO-COMPONENT HISTIDINE PROTEIN KINASE"/>
    <property type="match status" value="1"/>
</dbReference>
<feature type="compositionally biased region" description="Polar residues" evidence="7">
    <location>
        <begin position="1111"/>
        <end position="1125"/>
    </location>
</feature>
<evidence type="ECO:0000256" key="4">
    <source>
        <dbReference type="ARBA" id="ARBA00022679"/>
    </source>
</evidence>
<comment type="catalytic activity">
    <reaction evidence="1">
        <text>ATP + protein L-histidine = ADP + protein N-phospho-L-histidine.</text>
        <dbReference type="EC" id="2.7.13.3"/>
    </reaction>
</comment>
<feature type="region of interest" description="Disordered" evidence="7">
    <location>
        <begin position="318"/>
        <end position="433"/>
    </location>
</feature>
<dbReference type="InterPro" id="IPR013655">
    <property type="entry name" value="PAS_fold_3"/>
</dbReference>
<dbReference type="GO" id="GO:0009927">
    <property type="term" value="F:histidine phosphotransfer kinase activity"/>
    <property type="evidence" value="ECO:0007669"/>
    <property type="project" value="TreeGrafter"/>
</dbReference>
<dbReference type="Pfam" id="PF00072">
    <property type="entry name" value="Response_reg"/>
    <property type="match status" value="1"/>
</dbReference>
<dbReference type="Gene3D" id="3.30.565.10">
    <property type="entry name" value="Histidine kinase-like ATPase, C-terminal domain"/>
    <property type="match status" value="1"/>
</dbReference>
<feature type="compositionally biased region" description="Polar residues" evidence="7">
    <location>
        <begin position="862"/>
        <end position="876"/>
    </location>
</feature>
<dbReference type="PROSITE" id="PS50110">
    <property type="entry name" value="RESPONSE_REGULATORY"/>
    <property type="match status" value="1"/>
</dbReference>
<dbReference type="NCBIfam" id="TIGR00229">
    <property type="entry name" value="sensory_box"/>
    <property type="match status" value="2"/>
</dbReference>